<dbReference type="Pfam" id="PF02615">
    <property type="entry name" value="Ldh_2"/>
    <property type="match status" value="1"/>
</dbReference>
<dbReference type="GO" id="GO:0047559">
    <property type="term" value="F:3-dehydro-L-gulonate 2-dehydrogenase activity"/>
    <property type="evidence" value="ECO:0007669"/>
    <property type="project" value="UniProtKB-EC"/>
</dbReference>
<dbReference type="Gene3D" id="3.30.1370.60">
    <property type="entry name" value="Hypothetical oxidoreductase yiak, domain 2"/>
    <property type="match status" value="1"/>
</dbReference>
<protein>
    <submittedName>
        <fullName evidence="2">2,3-diketo-L-gulonate reductase</fullName>
        <ecNumber evidence="2">1.1.1.130</ecNumber>
    </submittedName>
</protein>
<comment type="caution">
    <text evidence="2">The sequence shown here is derived from an EMBL/GenBank/DDBJ whole genome shotgun (WGS) entry which is preliminary data.</text>
</comment>
<sequence length="119" mass="13186">MEIRRPLPIGFWKGTSLALALDLIAAALSGGATTRRIGLEEGELEASQVFITIDLSSFPDRSQIEEEIAASLAQIKDSKREDPAVPIRFPGEKRLSLRKENLELGIPVDERIWNEICSL</sequence>
<reference evidence="2" key="1">
    <citation type="submission" date="2019-08" db="EMBL/GenBank/DDBJ databases">
        <authorList>
            <person name="Kucharzyk K."/>
            <person name="Murdoch R.W."/>
            <person name="Higgins S."/>
            <person name="Loffler F."/>
        </authorList>
    </citation>
    <scope>NUCLEOTIDE SEQUENCE</scope>
</reference>
<evidence type="ECO:0000313" key="2">
    <source>
        <dbReference type="EMBL" id="MPN40649.1"/>
    </source>
</evidence>
<dbReference type="PANTHER" id="PTHR11091">
    <property type="entry name" value="OXIDOREDUCTASE-RELATED"/>
    <property type="match status" value="1"/>
</dbReference>
<accession>A0A645HQY0</accession>
<organism evidence="2">
    <name type="scientific">bioreactor metagenome</name>
    <dbReference type="NCBI Taxonomy" id="1076179"/>
    <lineage>
        <taxon>unclassified sequences</taxon>
        <taxon>metagenomes</taxon>
        <taxon>ecological metagenomes</taxon>
    </lineage>
</organism>
<keyword evidence="1 2" id="KW-0560">Oxidoreductase</keyword>
<dbReference type="EC" id="1.1.1.130" evidence="2"/>
<gene>
    <name evidence="2" type="primary">dlgD_6</name>
    <name evidence="2" type="ORF">SDC9_188187</name>
</gene>
<dbReference type="InterPro" id="IPR036111">
    <property type="entry name" value="Mal/L-sulfo/L-lacto_DH-like_sf"/>
</dbReference>
<evidence type="ECO:0000256" key="1">
    <source>
        <dbReference type="ARBA" id="ARBA00023002"/>
    </source>
</evidence>
<dbReference type="SUPFAM" id="SSF89733">
    <property type="entry name" value="L-sulfolactate dehydrogenase-like"/>
    <property type="match status" value="1"/>
</dbReference>
<proteinExistence type="predicted"/>
<dbReference type="InterPro" id="IPR003767">
    <property type="entry name" value="Malate/L-lactate_DH-like"/>
</dbReference>
<dbReference type="EMBL" id="VSSQ01097204">
    <property type="protein sequence ID" value="MPN40649.1"/>
    <property type="molecule type" value="Genomic_DNA"/>
</dbReference>
<dbReference type="PANTHER" id="PTHR11091:SF3">
    <property type="entry name" value="2,3-DIKETO-L-GULONATE REDUCTASE"/>
    <property type="match status" value="1"/>
</dbReference>
<dbReference type="AlphaFoldDB" id="A0A645HQY0"/>
<dbReference type="InterPro" id="IPR043143">
    <property type="entry name" value="Mal/L-sulf/L-lact_DH-like_NADP"/>
</dbReference>
<name>A0A645HQY0_9ZZZZ</name>